<proteinExistence type="predicted"/>
<name>A0ACB9V6J4_9CETA</name>
<sequence length="196" mass="21908">MEETPPDVKGHVRIRGRGIVVQAEEQGTQTSSTGGDSIFGGCSSFSFDSAAFTVHLLGTRFWALCWRSITGQNRNGVCFMKSRVDRKDSNYSYPHSDLDPHGGEHAQLFFSGCGFWPEQIYASFAIAFCRDVHLHIDDLCLRSSEMPNDANLETCTLTYRKAYTRDPEQAHFADDVMKNYSGSLGLARDRLNGYSD</sequence>
<gene>
    <name evidence="1" type="ORF">MJG53_005687</name>
</gene>
<comment type="caution">
    <text evidence="1">The sequence shown here is derived from an EMBL/GenBank/DDBJ whole genome shotgun (WGS) entry which is preliminary data.</text>
</comment>
<evidence type="ECO:0000313" key="1">
    <source>
        <dbReference type="EMBL" id="KAI4585453.1"/>
    </source>
</evidence>
<protein>
    <submittedName>
        <fullName evidence="1">Uncharacterized protein</fullName>
    </submittedName>
</protein>
<accession>A0ACB9V6J4</accession>
<organism evidence="1 2">
    <name type="scientific">Ovis ammon polii x Ovis aries</name>
    <dbReference type="NCBI Taxonomy" id="2918886"/>
    <lineage>
        <taxon>Eukaryota</taxon>
        <taxon>Metazoa</taxon>
        <taxon>Chordata</taxon>
        <taxon>Craniata</taxon>
        <taxon>Vertebrata</taxon>
        <taxon>Euteleostomi</taxon>
        <taxon>Mammalia</taxon>
        <taxon>Eutheria</taxon>
        <taxon>Laurasiatheria</taxon>
        <taxon>Artiodactyla</taxon>
        <taxon>Ruminantia</taxon>
        <taxon>Pecora</taxon>
        <taxon>Bovidae</taxon>
        <taxon>Caprinae</taxon>
        <taxon>Ovis</taxon>
    </lineage>
</organism>
<dbReference type="Proteomes" id="UP001057279">
    <property type="component" value="Linkage Group LG04"/>
</dbReference>
<dbReference type="EMBL" id="CM043029">
    <property type="protein sequence ID" value="KAI4585453.1"/>
    <property type="molecule type" value="Genomic_DNA"/>
</dbReference>
<reference evidence="1" key="1">
    <citation type="submission" date="2022-03" db="EMBL/GenBank/DDBJ databases">
        <title>Genomic analyses of argali, domestic sheep and their hybrids provide insights into chromosomal evolution, heterosis and genetic basis of agronomic traits.</title>
        <authorList>
            <person name="Li M."/>
        </authorList>
    </citation>
    <scope>NUCLEOTIDE SEQUENCE</scope>
    <source>
        <strain evidence="1">F1 hybrid</strain>
    </source>
</reference>
<keyword evidence="2" id="KW-1185">Reference proteome</keyword>
<evidence type="ECO:0000313" key="2">
    <source>
        <dbReference type="Proteomes" id="UP001057279"/>
    </source>
</evidence>